<dbReference type="RefSeq" id="WP_111945726.1">
    <property type="nucleotide sequence ID" value="NZ_CATNYA010000001.1"/>
</dbReference>
<evidence type="ECO:0000313" key="1">
    <source>
        <dbReference type="EMBL" id="SQC07309.1"/>
    </source>
</evidence>
<dbReference type="GO" id="GO:0016740">
    <property type="term" value="F:transferase activity"/>
    <property type="evidence" value="ECO:0007669"/>
    <property type="project" value="UniProtKB-KW"/>
</dbReference>
<protein>
    <submittedName>
        <fullName evidence="1">Hexapeptide repeat-containing transferase</fullName>
    </submittedName>
</protein>
<evidence type="ECO:0000313" key="2">
    <source>
        <dbReference type="Proteomes" id="UP000250234"/>
    </source>
</evidence>
<dbReference type="Proteomes" id="UP000250234">
    <property type="component" value="Unassembled WGS sequence"/>
</dbReference>
<organism evidence="1 2">
    <name type="scientific">Clostridium perfringens</name>
    <dbReference type="NCBI Taxonomy" id="1502"/>
    <lineage>
        <taxon>Bacteria</taxon>
        <taxon>Bacillati</taxon>
        <taxon>Bacillota</taxon>
        <taxon>Clostridia</taxon>
        <taxon>Eubacteriales</taxon>
        <taxon>Clostridiaceae</taxon>
        <taxon>Clostridium</taxon>
    </lineage>
</organism>
<accession>A0A2X3E630</accession>
<dbReference type="InterPro" id="IPR047324">
    <property type="entry name" value="LbH_gamma_CA-like"/>
</dbReference>
<dbReference type="InterPro" id="IPR001451">
    <property type="entry name" value="Hexapep"/>
</dbReference>
<reference evidence="1 2" key="1">
    <citation type="submission" date="2018-06" db="EMBL/GenBank/DDBJ databases">
        <authorList>
            <consortium name="Pathogen Informatics"/>
            <person name="Doyle S."/>
        </authorList>
    </citation>
    <scope>NUCLEOTIDE SEQUENCE [LARGE SCALE GENOMIC DNA]</scope>
    <source>
        <strain evidence="1 2">NCTC8081</strain>
    </source>
</reference>
<dbReference type="SUPFAM" id="SSF51161">
    <property type="entry name" value="Trimeric LpxA-like enzymes"/>
    <property type="match status" value="1"/>
</dbReference>
<dbReference type="Gene3D" id="2.160.10.10">
    <property type="entry name" value="Hexapeptide repeat proteins"/>
    <property type="match status" value="1"/>
</dbReference>
<dbReference type="InterPro" id="IPR050484">
    <property type="entry name" value="Transf_Hexapept/Carb_Anhydrase"/>
</dbReference>
<dbReference type="InterPro" id="IPR011004">
    <property type="entry name" value="Trimer_LpxA-like_sf"/>
</dbReference>
<dbReference type="CDD" id="cd04645">
    <property type="entry name" value="LbH_gamma_CA_like"/>
    <property type="match status" value="1"/>
</dbReference>
<sequence>MLIEIRGKKPEIGEKTFIAHSSDIIGDVTIGRDCGVWFGSVIRGDYNLIKIGNKTNVQDNAVLHGDKEYKVEIGHGVTIGHGAIIHGCKIEDECLIGMGAIILNGAKIGKNTMIAAGTLVSQNKEIPEGVLVMGVPGKVVRKLTEDEIESIKNSRREYVKMKNLYIK</sequence>
<dbReference type="PANTHER" id="PTHR13061">
    <property type="entry name" value="DYNACTIN SUBUNIT P25"/>
    <property type="match status" value="1"/>
</dbReference>
<dbReference type="PANTHER" id="PTHR13061:SF29">
    <property type="entry name" value="GAMMA CARBONIC ANHYDRASE-LIKE 1, MITOCHONDRIAL-RELATED"/>
    <property type="match status" value="1"/>
</dbReference>
<dbReference type="AlphaFoldDB" id="A0A2X3E630"/>
<proteinExistence type="predicted"/>
<dbReference type="Pfam" id="PF00132">
    <property type="entry name" value="Hexapep"/>
    <property type="match status" value="2"/>
</dbReference>
<gene>
    <name evidence="1" type="primary">yrdA</name>
    <name evidence="1" type="ORF">NCTC8081_01436</name>
</gene>
<keyword evidence="1" id="KW-0808">Transferase</keyword>
<name>A0A2X3E630_CLOPF</name>
<dbReference type="EMBL" id="UAWO01000002">
    <property type="protein sequence ID" value="SQC07309.1"/>
    <property type="molecule type" value="Genomic_DNA"/>
</dbReference>